<feature type="compositionally biased region" description="Polar residues" evidence="16">
    <location>
        <begin position="38"/>
        <end position="53"/>
    </location>
</feature>
<dbReference type="SUPFAM" id="SSF56112">
    <property type="entry name" value="Protein kinase-like (PK-like)"/>
    <property type="match status" value="1"/>
</dbReference>
<comment type="subcellular location">
    <subcellularLocation>
        <location evidence="1">Membrane</location>
        <topology evidence="1">Lipid-anchor</topology>
    </subcellularLocation>
</comment>
<dbReference type="PROSITE" id="PS00108">
    <property type="entry name" value="PROTEIN_KINASE_ST"/>
    <property type="match status" value="1"/>
</dbReference>
<dbReference type="FunFam" id="1.10.510.10:FF:000225">
    <property type="entry name" value="calcium-dependent protein kinase 28-like"/>
    <property type="match status" value="1"/>
</dbReference>
<dbReference type="FunFam" id="1.10.238.10:FF:000158">
    <property type="entry name" value="Calcium-dependent protein kinase 28"/>
    <property type="match status" value="1"/>
</dbReference>
<feature type="compositionally biased region" description="Low complexity" evidence="16">
    <location>
        <begin position="8"/>
        <end position="27"/>
    </location>
</feature>
<dbReference type="CDD" id="cd00051">
    <property type="entry name" value="EFh"/>
    <property type="match status" value="2"/>
</dbReference>
<keyword evidence="10" id="KW-0106">Calcium</keyword>
<reference evidence="19 20" key="1">
    <citation type="submission" date="2019-05" db="EMBL/GenBank/DDBJ databases">
        <title>Mikania micrantha, genome provides insights into the molecular mechanism of rapid growth.</title>
        <authorList>
            <person name="Liu B."/>
        </authorList>
    </citation>
    <scope>NUCLEOTIDE SEQUENCE [LARGE SCALE GENOMIC DNA]</scope>
    <source>
        <strain evidence="19">NLD-2019</strain>
        <tissue evidence="19">Leaf</tissue>
    </source>
</reference>
<evidence type="ECO:0000256" key="7">
    <source>
        <dbReference type="ARBA" id="ARBA00022723"/>
    </source>
</evidence>
<evidence type="ECO:0000256" key="14">
    <source>
        <dbReference type="ARBA" id="ARBA00047899"/>
    </source>
</evidence>
<dbReference type="InterPro" id="IPR000719">
    <property type="entry name" value="Prot_kinase_dom"/>
</dbReference>
<evidence type="ECO:0000256" key="8">
    <source>
        <dbReference type="ARBA" id="ARBA00022741"/>
    </source>
</evidence>
<keyword evidence="8" id="KW-0547">Nucleotide-binding</keyword>
<feature type="domain" description="EF-hand" evidence="18">
    <location>
        <begin position="456"/>
        <end position="491"/>
    </location>
</feature>
<feature type="domain" description="Protein kinase" evidence="17">
    <location>
        <begin position="110"/>
        <end position="388"/>
    </location>
</feature>
<dbReference type="PROSITE" id="PS50222">
    <property type="entry name" value="EF_HAND_2"/>
    <property type="match status" value="4"/>
</dbReference>
<dbReference type="GO" id="GO:0016020">
    <property type="term" value="C:membrane"/>
    <property type="evidence" value="ECO:0007669"/>
    <property type="project" value="UniProtKB-SubCell"/>
</dbReference>
<dbReference type="Pfam" id="PF13499">
    <property type="entry name" value="EF-hand_7"/>
    <property type="match status" value="2"/>
</dbReference>
<dbReference type="PANTHER" id="PTHR24349">
    <property type="entry name" value="SERINE/THREONINE-PROTEIN KINASE"/>
    <property type="match status" value="1"/>
</dbReference>
<dbReference type="EC" id="2.7.11.1" evidence="3"/>
<feature type="compositionally biased region" description="Low complexity" evidence="16">
    <location>
        <begin position="65"/>
        <end position="75"/>
    </location>
</feature>
<evidence type="ECO:0000256" key="16">
    <source>
        <dbReference type="SAM" id="MobiDB-lite"/>
    </source>
</evidence>
<evidence type="ECO:0000256" key="1">
    <source>
        <dbReference type="ARBA" id="ARBA00004635"/>
    </source>
</evidence>
<evidence type="ECO:0000256" key="4">
    <source>
        <dbReference type="ARBA" id="ARBA00022527"/>
    </source>
</evidence>
<evidence type="ECO:0000256" key="2">
    <source>
        <dbReference type="ARBA" id="ARBA00005354"/>
    </source>
</evidence>
<keyword evidence="7" id="KW-0479">Metal-binding</keyword>
<dbReference type="Gene3D" id="1.10.238.10">
    <property type="entry name" value="EF-hand"/>
    <property type="match status" value="1"/>
</dbReference>
<evidence type="ECO:0000256" key="13">
    <source>
        <dbReference type="ARBA" id="ARBA00023288"/>
    </source>
</evidence>
<gene>
    <name evidence="19" type="ORF">E3N88_24152</name>
</gene>
<dbReference type="SUPFAM" id="SSF47473">
    <property type="entry name" value="EF-hand"/>
    <property type="match status" value="1"/>
</dbReference>
<keyword evidence="20" id="KW-1185">Reference proteome</keyword>
<dbReference type="InterPro" id="IPR018247">
    <property type="entry name" value="EF_Hand_1_Ca_BS"/>
</dbReference>
<keyword evidence="5" id="KW-0808">Transferase</keyword>
<evidence type="ECO:0000256" key="15">
    <source>
        <dbReference type="ARBA" id="ARBA00048679"/>
    </source>
</evidence>
<dbReference type="Pfam" id="PF00069">
    <property type="entry name" value="Pkinase"/>
    <property type="match status" value="1"/>
</dbReference>
<dbReference type="InterPro" id="IPR011992">
    <property type="entry name" value="EF-hand-dom_pair"/>
</dbReference>
<comment type="catalytic activity">
    <reaction evidence="15">
        <text>L-seryl-[protein] + ATP = O-phospho-L-seryl-[protein] + ADP + H(+)</text>
        <dbReference type="Rhea" id="RHEA:17989"/>
        <dbReference type="Rhea" id="RHEA-COMP:9863"/>
        <dbReference type="Rhea" id="RHEA-COMP:11604"/>
        <dbReference type="ChEBI" id="CHEBI:15378"/>
        <dbReference type="ChEBI" id="CHEBI:29999"/>
        <dbReference type="ChEBI" id="CHEBI:30616"/>
        <dbReference type="ChEBI" id="CHEBI:83421"/>
        <dbReference type="ChEBI" id="CHEBI:456216"/>
        <dbReference type="EC" id="2.7.11.1"/>
    </reaction>
</comment>
<dbReference type="SMART" id="SM00220">
    <property type="entry name" value="S_TKc"/>
    <property type="match status" value="1"/>
</dbReference>
<dbReference type="CDD" id="cd05117">
    <property type="entry name" value="STKc_CAMK"/>
    <property type="match status" value="1"/>
</dbReference>
<feature type="domain" description="EF-hand" evidence="18">
    <location>
        <begin position="493"/>
        <end position="528"/>
    </location>
</feature>
<dbReference type="GO" id="GO:0004674">
    <property type="term" value="F:protein serine/threonine kinase activity"/>
    <property type="evidence" value="ECO:0007669"/>
    <property type="project" value="UniProtKB-KW"/>
</dbReference>
<keyword evidence="12" id="KW-0564">Palmitate</keyword>
<protein>
    <recommendedName>
        <fullName evidence="3">non-specific serine/threonine protein kinase</fullName>
        <ecNumber evidence="3">2.7.11.1</ecNumber>
    </recommendedName>
</protein>
<evidence type="ECO:0000256" key="11">
    <source>
        <dbReference type="ARBA" id="ARBA00022840"/>
    </source>
</evidence>
<keyword evidence="6" id="KW-0519">Myristate</keyword>
<dbReference type="PROSITE" id="PS50011">
    <property type="entry name" value="PROTEIN_KINASE_DOM"/>
    <property type="match status" value="1"/>
</dbReference>
<dbReference type="EMBL" id="SZYD01000012">
    <property type="protein sequence ID" value="KAD4586551.1"/>
    <property type="molecule type" value="Genomic_DNA"/>
</dbReference>
<comment type="catalytic activity">
    <reaction evidence="14">
        <text>L-threonyl-[protein] + ATP = O-phospho-L-threonyl-[protein] + ADP + H(+)</text>
        <dbReference type="Rhea" id="RHEA:46608"/>
        <dbReference type="Rhea" id="RHEA-COMP:11060"/>
        <dbReference type="Rhea" id="RHEA-COMP:11605"/>
        <dbReference type="ChEBI" id="CHEBI:15378"/>
        <dbReference type="ChEBI" id="CHEBI:30013"/>
        <dbReference type="ChEBI" id="CHEBI:30616"/>
        <dbReference type="ChEBI" id="CHEBI:61977"/>
        <dbReference type="ChEBI" id="CHEBI:456216"/>
        <dbReference type="EC" id="2.7.11.1"/>
    </reaction>
</comment>
<evidence type="ECO:0000259" key="18">
    <source>
        <dbReference type="PROSITE" id="PS50222"/>
    </source>
</evidence>
<evidence type="ECO:0000256" key="12">
    <source>
        <dbReference type="ARBA" id="ARBA00023139"/>
    </source>
</evidence>
<name>A0A5N6NF86_9ASTR</name>
<evidence type="ECO:0000313" key="20">
    <source>
        <dbReference type="Proteomes" id="UP000326396"/>
    </source>
</evidence>
<evidence type="ECO:0000256" key="3">
    <source>
        <dbReference type="ARBA" id="ARBA00012513"/>
    </source>
</evidence>
<keyword evidence="11" id="KW-0067">ATP-binding</keyword>
<feature type="region of interest" description="Disordered" evidence="16">
    <location>
        <begin position="1"/>
        <end position="75"/>
    </location>
</feature>
<proteinExistence type="inferred from homology"/>
<keyword evidence="13" id="KW-0449">Lipoprotein</keyword>
<comment type="similarity">
    <text evidence="2">Belongs to the protein kinase superfamily. CAMK Ser/Thr protein kinase family. CaMK subfamily.</text>
</comment>
<dbReference type="InterPro" id="IPR008271">
    <property type="entry name" value="Ser/Thr_kinase_AS"/>
</dbReference>
<dbReference type="InterPro" id="IPR050205">
    <property type="entry name" value="CDPK_Ser/Thr_kinases"/>
</dbReference>
<organism evidence="19 20">
    <name type="scientific">Mikania micrantha</name>
    <name type="common">bitter vine</name>
    <dbReference type="NCBI Taxonomy" id="192012"/>
    <lineage>
        <taxon>Eukaryota</taxon>
        <taxon>Viridiplantae</taxon>
        <taxon>Streptophyta</taxon>
        <taxon>Embryophyta</taxon>
        <taxon>Tracheophyta</taxon>
        <taxon>Spermatophyta</taxon>
        <taxon>Magnoliopsida</taxon>
        <taxon>eudicotyledons</taxon>
        <taxon>Gunneridae</taxon>
        <taxon>Pentapetalae</taxon>
        <taxon>asterids</taxon>
        <taxon>campanulids</taxon>
        <taxon>Asterales</taxon>
        <taxon>Asteraceae</taxon>
        <taxon>Asteroideae</taxon>
        <taxon>Heliantheae alliance</taxon>
        <taxon>Eupatorieae</taxon>
        <taxon>Mikania</taxon>
    </lineage>
</organism>
<dbReference type="InterPro" id="IPR002048">
    <property type="entry name" value="EF_hand_dom"/>
</dbReference>
<evidence type="ECO:0000256" key="5">
    <source>
        <dbReference type="ARBA" id="ARBA00022679"/>
    </source>
</evidence>
<dbReference type="PROSITE" id="PS00018">
    <property type="entry name" value="EF_HAND_1"/>
    <property type="match status" value="4"/>
</dbReference>
<accession>A0A5N6NF86</accession>
<feature type="domain" description="EF-hand" evidence="18">
    <location>
        <begin position="573"/>
        <end position="600"/>
    </location>
</feature>
<evidence type="ECO:0000256" key="9">
    <source>
        <dbReference type="ARBA" id="ARBA00022777"/>
    </source>
</evidence>
<dbReference type="Proteomes" id="UP000326396">
    <property type="component" value="Linkage Group LG2"/>
</dbReference>
<dbReference type="InterPro" id="IPR011009">
    <property type="entry name" value="Kinase-like_dom_sf"/>
</dbReference>
<feature type="domain" description="EF-hand" evidence="18">
    <location>
        <begin position="535"/>
        <end position="570"/>
    </location>
</feature>
<dbReference type="SMART" id="SM00054">
    <property type="entry name" value="EFh"/>
    <property type="match status" value="4"/>
</dbReference>
<dbReference type="AlphaFoldDB" id="A0A5N6NF86"/>
<dbReference type="Gene3D" id="1.10.510.10">
    <property type="entry name" value="Transferase(Phosphotransferase) domain 1"/>
    <property type="match status" value="1"/>
</dbReference>
<keyword evidence="4" id="KW-0723">Serine/threonine-protein kinase</keyword>
<dbReference type="GO" id="GO:0005524">
    <property type="term" value="F:ATP binding"/>
    <property type="evidence" value="ECO:0007669"/>
    <property type="project" value="UniProtKB-KW"/>
</dbReference>
<comment type="caution">
    <text evidence="19">The sequence shown here is derived from an EMBL/GenBank/DDBJ whole genome shotgun (WGS) entry which is preliminary data.</text>
</comment>
<dbReference type="GO" id="GO:0005509">
    <property type="term" value="F:calcium ion binding"/>
    <property type="evidence" value="ECO:0007669"/>
    <property type="project" value="InterPro"/>
</dbReference>
<dbReference type="OrthoDB" id="40902at2759"/>
<evidence type="ECO:0000256" key="6">
    <source>
        <dbReference type="ARBA" id="ARBA00022707"/>
    </source>
</evidence>
<evidence type="ECO:0000259" key="17">
    <source>
        <dbReference type="PROSITE" id="PS50011"/>
    </source>
</evidence>
<evidence type="ECO:0000313" key="19">
    <source>
        <dbReference type="EMBL" id="KAD4586551.1"/>
    </source>
</evidence>
<evidence type="ECO:0000256" key="10">
    <source>
        <dbReference type="ARBA" id="ARBA00022837"/>
    </source>
</evidence>
<sequence>MGACFSTTKISGSSSNTPSSTTTTTTTVVHQQPHRRTTTAASKNDGGCSNVNSHKTKDSHKNQQHRTQQQQLNNNKNKMKIKATTRHQNGVVSCGKRTDFGYLKDFDQRYSIGKLLGHGQFGYTYVATDKVNGDRVAMILPIAVEDVKREVKILQALSGHENVVQFYNAFEDDSYVYIAMELCEGGELLDRILSKKDSRYTEKDAAIVVRQMLKVAAQCHLHGLVHRDMKPENFLFKSPKVDSHLKATDFGLSDFIRPGKKFTDIVGSAYYVAPEVLRRKSGPESDVWSIGVITYILLCGRRPFWDKTEDGIFKEVLRNKPDFRRKPWPSISTSAKDFVRKLLVKDPRARLTAAQALCTFCFLFKHFVSYLQTNMLLISWIFTAHPWVREGGNASEIPLDISVLSNMRQFVRYSRLKQFALRVNSFFFFISQLYIKELLIKPEIVSQALASTLDEEELSDLRDQFHAIDIDKSGAISLEEMRQALAKDLPWKIKESRVSEILEAIDSNTDGLVDFREFVAATLHVHQLEEHNSEKWQKLSQAAFEKFDVDRDGYITPEELKMHTGLRGSIDPILEEADVDKDGRISLPEFRRLLRTASNLSSPTAHKSSHKT</sequence>
<keyword evidence="9" id="KW-0418">Kinase</keyword>